<proteinExistence type="predicted"/>
<dbReference type="Proteomes" id="UP000323559">
    <property type="component" value="Segment"/>
</dbReference>
<gene>
    <name evidence="1" type="ORF">CPT_Pagan_014</name>
</gene>
<evidence type="ECO:0000313" key="2">
    <source>
        <dbReference type="Proteomes" id="UP000323559"/>
    </source>
</evidence>
<keyword evidence="2" id="KW-1185">Reference proteome</keyword>
<dbReference type="EMBL" id="MK903278">
    <property type="protein sequence ID" value="QEG09617.1"/>
    <property type="molecule type" value="Genomic_DNA"/>
</dbReference>
<evidence type="ECO:0000313" key="1">
    <source>
        <dbReference type="EMBL" id="QEG09617.1"/>
    </source>
</evidence>
<reference evidence="2" key="2">
    <citation type="submission" date="2019-05" db="EMBL/GenBank/DDBJ databases">
        <title>The Complete Genome of Xanthomonas Phage Pagan.</title>
        <authorList>
            <person name="Russo M."/>
            <person name="Le T."/>
            <person name="Moreland R."/>
            <person name="Gonzalez C."/>
            <person name="Liu M."/>
            <person name="Ramsey J."/>
        </authorList>
    </citation>
    <scope>NUCLEOTIDE SEQUENCE [LARGE SCALE GENOMIC DNA]</scope>
</reference>
<protein>
    <submittedName>
        <fullName evidence="1">Uncharacterized protein</fullName>
    </submittedName>
</protein>
<accession>A0A5B9N5W7</accession>
<reference evidence="1 2" key="1">
    <citation type="journal article" date="2019" name="Microbiol. Resour. Announc.">
        <title>Complete Genome Sequence of Xanthomonas Phage Pagan.</title>
        <authorList>
            <person name="Russo M."/>
            <person name="Le T."/>
            <person name="Moreland R."/>
            <person name="Gonzalez C.F."/>
            <person name="Liu M."/>
            <person name="Ramsey J."/>
        </authorList>
    </citation>
    <scope>NUCLEOTIDE SEQUENCE [LARGE SCALE GENOMIC DNA]</scope>
</reference>
<sequence length="112" mass="12410">MSLRMGSWVEVTVPDSRLLNVQPEIAAAVKLIGGATMTNGRGLYVRKDTGALDDEAVTVIRFDMNLQSELVDQYMSAIRAIVDRLLVLGEESVLRRRFYNGGGGYNSELIFQ</sequence>
<name>A0A5B9N5W7_9CAUD</name>
<organism evidence="1 2">
    <name type="scientific">Xanthomonas phage Pagan</name>
    <dbReference type="NCBI Taxonomy" id="2591104"/>
    <lineage>
        <taxon>Viruses</taxon>
        <taxon>Duplodnaviria</taxon>
        <taxon>Heunggongvirae</taxon>
        <taxon>Uroviricota</taxon>
        <taxon>Caudoviricetes</taxon>
        <taxon>Autographivirales</taxon>
        <taxon>Autonotataviridae</taxon>
        <taxon>Gujervirinae</taxon>
        <taxon>Pradovirus</taxon>
        <taxon>Pradovirus pagan</taxon>
        <taxon>Pradovirus Xc10</taxon>
    </lineage>
</organism>